<reference evidence="2" key="1">
    <citation type="submission" date="2022-10" db="EMBL/GenBank/DDBJ databases">
        <title>Chitinophaga sp. nov., isolated from soil.</title>
        <authorList>
            <person name="Jeon C.O."/>
        </authorList>
    </citation>
    <scope>NUCLEOTIDE SEQUENCE</scope>
    <source>
        <strain evidence="2">R8</strain>
    </source>
</reference>
<keyword evidence="1" id="KW-0732">Signal</keyword>
<sequence length="277" mass="30156">MKHLLLIGCLFTSLAATAQKATPVAPWFVERFKITGGYFMADNNTNVKVSNNEFLGTAVNLENDLGFDDKVNTFLAGFEWRASNRSRIDFSYTRLHRSSVHQLQKTIQFGDNTYNVNALTDSYFDTDIFRASYGYAILQGLSYEAGIMVGAHVIKSQMGIAVTGAGAGVDVKDDFDVTAPLPNAGIWAGYAITGRLAVTGDISYMSLSVNDLHGRILTGGVQVKLGIFSGLSATAGYSMMHLNLDGQRDGLLGDVDWKYNGPSISLSYAFGNKRWVN</sequence>
<proteinExistence type="predicted"/>
<dbReference type="EMBL" id="CP107006">
    <property type="protein sequence ID" value="UYQ95849.1"/>
    <property type="molecule type" value="Genomic_DNA"/>
</dbReference>
<name>A0ABY6JC21_9BACT</name>
<feature type="signal peptide" evidence="1">
    <location>
        <begin position="1"/>
        <end position="18"/>
    </location>
</feature>
<gene>
    <name evidence="2" type="ORF">MKQ68_12135</name>
</gene>
<keyword evidence="3" id="KW-1185">Reference proteome</keyword>
<protein>
    <recommendedName>
        <fullName evidence="4">Outer membrane protein beta-barrel domain-containing protein</fullName>
    </recommendedName>
</protein>
<feature type="chain" id="PRO_5045425984" description="Outer membrane protein beta-barrel domain-containing protein" evidence="1">
    <location>
        <begin position="19"/>
        <end position="277"/>
    </location>
</feature>
<evidence type="ECO:0000313" key="2">
    <source>
        <dbReference type="EMBL" id="UYQ95849.1"/>
    </source>
</evidence>
<evidence type="ECO:0000256" key="1">
    <source>
        <dbReference type="SAM" id="SignalP"/>
    </source>
</evidence>
<accession>A0ABY6JC21</accession>
<organism evidence="2 3">
    <name type="scientific">Chitinophaga horti</name>
    <dbReference type="NCBI Taxonomy" id="2920382"/>
    <lineage>
        <taxon>Bacteria</taxon>
        <taxon>Pseudomonadati</taxon>
        <taxon>Bacteroidota</taxon>
        <taxon>Chitinophagia</taxon>
        <taxon>Chitinophagales</taxon>
        <taxon>Chitinophagaceae</taxon>
        <taxon>Chitinophaga</taxon>
    </lineage>
</organism>
<evidence type="ECO:0008006" key="4">
    <source>
        <dbReference type="Google" id="ProtNLM"/>
    </source>
</evidence>
<dbReference type="Proteomes" id="UP001162741">
    <property type="component" value="Chromosome"/>
</dbReference>
<evidence type="ECO:0000313" key="3">
    <source>
        <dbReference type="Proteomes" id="UP001162741"/>
    </source>
</evidence>
<dbReference type="RefSeq" id="WP_244845461.1">
    <property type="nucleotide sequence ID" value="NZ_CP107006.1"/>
</dbReference>